<keyword evidence="3" id="KW-1185">Reference proteome</keyword>
<dbReference type="Proteomes" id="UP000030765">
    <property type="component" value="Unassembled WGS sequence"/>
</dbReference>
<proteinExistence type="predicted"/>
<sequence>MAGVFDLELPEGDNVRDSDDDIIEIEDGFMFGPGKEEEVLGMGSRLVPCQSPKDAPVSCRVVDSARLLPVATFSERSI</sequence>
<evidence type="ECO:0000313" key="1">
    <source>
        <dbReference type="EMBL" id="KFB53034.1"/>
    </source>
</evidence>
<keyword evidence="1" id="KW-0418">Kinase</keyword>
<evidence type="ECO:0000313" key="3">
    <source>
        <dbReference type="Proteomes" id="UP000030765"/>
    </source>
</evidence>
<gene>
    <name evidence="1" type="ORF">ZHAS_00021334</name>
</gene>
<evidence type="ECO:0000313" key="2">
    <source>
        <dbReference type="EnsemblMetazoa" id="ASIC021334-PA"/>
    </source>
</evidence>
<name>A0A084WS40_ANOSI</name>
<dbReference type="AlphaFoldDB" id="A0A084WS40"/>
<protein>
    <submittedName>
        <fullName evidence="1 2">S6 kinase</fullName>
    </submittedName>
</protein>
<dbReference type="VEuPathDB" id="VectorBase:ASIC021334"/>
<reference evidence="2" key="2">
    <citation type="submission" date="2020-05" db="UniProtKB">
        <authorList>
            <consortium name="EnsemblMetazoa"/>
        </authorList>
    </citation>
    <scope>IDENTIFICATION</scope>
</reference>
<keyword evidence="1" id="KW-0808">Transferase</keyword>
<dbReference type="GO" id="GO:0016301">
    <property type="term" value="F:kinase activity"/>
    <property type="evidence" value="ECO:0007669"/>
    <property type="project" value="UniProtKB-KW"/>
</dbReference>
<organism evidence="1">
    <name type="scientific">Anopheles sinensis</name>
    <name type="common">Mosquito</name>
    <dbReference type="NCBI Taxonomy" id="74873"/>
    <lineage>
        <taxon>Eukaryota</taxon>
        <taxon>Metazoa</taxon>
        <taxon>Ecdysozoa</taxon>
        <taxon>Arthropoda</taxon>
        <taxon>Hexapoda</taxon>
        <taxon>Insecta</taxon>
        <taxon>Pterygota</taxon>
        <taxon>Neoptera</taxon>
        <taxon>Endopterygota</taxon>
        <taxon>Diptera</taxon>
        <taxon>Nematocera</taxon>
        <taxon>Culicoidea</taxon>
        <taxon>Culicidae</taxon>
        <taxon>Anophelinae</taxon>
        <taxon>Anopheles</taxon>
    </lineage>
</organism>
<reference evidence="1 3" key="1">
    <citation type="journal article" date="2014" name="BMC Genomics">
        <title>Genome sequence of Anopheles sinensis provides insight into genetics basis of mosquito competence for malaria parasites.</title>
        <authorList>
            <person name="Zhou D."/>
            <person name="Zhang D."/>
            <person name="Ding G."/>
            <person name="Shi L."/>
            <person name="Hou Q."/>
            <person name="Ye Y."/>
            <person name="Xu Y."/>
            <person name="Zhou H."/>
            <person name="Xiong C."/>
            <person name="Li S."/>
            <person name="Yu J."/>
            <person name="Hong S."/>
            <person name="Yu X."/>
            <person name="Zou P."/>
            <person name="Chen C."/>
            <person name="Chang X."/>
            <person name="Wang W."/>
            <person name="Lv Y."/>
            <person name="Sun Y."/>
            <person name="Ma L."/>
            <person name="Shen B."/>
            <person name="Zhu C."/>
        </authorList>
    </citation>
    <scope>NUCLEOTIDE SEQUENCE [LARGE SCALE GENOMIC DNA]</scope>
</reference>
<dbReference type="EMBL" id="KE525409">
    <property type="protein sequence ID" value="KFB53034.1"/>
    <property type="molecule type" value="Genomic_DNA"/>
</dbReference>
<dbReference type="EMBL" id="ATLV01026323">
    <property type="status" value="NOT_ANNOTATED_CDS"/>
    <property type="molecule type" value="Genomic_DNA"/>
</dbReference>
<dbReference type="EnsemblMetazoa" id="ASIC021334-RA">
    <property type="protein sequence ID" value="ASIC021334-PA"/>
    <property type="gene ID" value="ASIC021334"/>
</dbReference>
<accession>A0A084WS40</accession>